<feature type="transmembrane region" description="Helical" evidence="1">
    <location>
        <begin position="834"/>
        <end position="852"/>
    </location>
</feature>
<keyword evidence="1" id="KW-0812">Transmembrane</keyword>
<dbReference type="AlphaFoldDB" id="A0AAD1XZH0"/>
<organism evidence="3 4">
    <name type="scientific">Euplotes crassus</name>
    <dbReference type="NCBI Taxonomy" id="5936"/>
    <lineage>
        <taxon>Eukaryota</taxon>
        <taxon>Sar</taxon>
        <taxon>Alveolata</taxon>
        <taxon>Ciliophora</taxon>
        <taxon>Intramacronucleata</taxon>
        <taxon>Spirotrichea</taxon>
        <taxon>Hypotrichia</taxon>
        <taxon>Euplotida</taxon>
        <taxon>Euplotidae</taxon>
        <taxon>Moneuplotes</taxon>
    </lineage>
</organism>
<comment type="caution">
    <text evidence="3">The sequence shown here is derived from an EMBL/GenBank/DDBJ whole genome shotgun (WGS) entry which is preliminary data.</text>
</comment>
<protein>
    <recommendedName>
        <fullName evidence="5">TRP C-terminal domain-containing protein</fullName>
    </recommendedName>
</protein>
<sequence>MISKLITIFSLVTILPHTTPQKCTYSDAEWYSVPSNFVYSLQPSNANCQVYSVKVDTAGGWIYSLIKTEFSSAASVVLRKTDYYFRESWRVAYSLDPVKGTLLLSSDLTYLYFINTDLKLTKVKANSGEILGIYDESSITIDATLTSADISSDGKYVHFTANTPNGPGICSFATESIIIGCFGLSSHDFPVSLIAIGQKDIFSIYQANSGSNDLKLSRFTVNDYRRNLELDEASMLEGSRRSLITLTEGWVRGFSPVNGGTAGKSSIVYGSDSGLLYTSLAFDTVTLFLILKASNGAPVVNKYVTNFAEVCTSVDSSLKFNNQIIFITTCSGNSYIYTYEIISDTFSSSLLMSENTYTINVLYTDTFIIYMAGKIAVDGNDECVNSRLMTLTDHKDISDTSNTFRVMSQGEYSAESRNTSGTFATGTITQGVTYTTISNFTLEVNKSASYFTDIAVYTESYKNHTLPERTQMDVEANITCSISGNTTVKRTLKAIDDETSMPDFIKVPTYFSGLSMRTPNIEKIENYSLTVEVSTAGMSINKNVYLWVHPENQPSSIVQISIYASIFITIVYMIITPLLQYHKIGSMSAIFSLCNLFQILCILLCLGERFSESITWYIRGLSPAMFSFRFYFNQDSLLNKIFNPHSHFKCEQTENRLYDIGVHNCSILLNVLPLMAALCTLVFSNILVYVLCYFLKECDGPKYPDGKISKLFGKLKKLCYYDLYVILFYQAIAYLLLASVSEISQGVKDGTGKLLSFILSIGILIFCIGFGIFTAIFNTFKTISTYFHFKRASLGFLGKGFRISKYARLFHSFGLLRKLLLAVIILTISSSKMGLKAGLIMALNVVFLVYLIAIRPFKRVKENLVEIICEILISLFSFMIILHHTEEDWSEVSTTLMLSMFILIISIVLILQLLFLIKHKTQRVPVKKWFLRVSPKKRPQSSVRQNSQLNSAIGFN</sequence>
<evidence type="ECO:0000256" key="2">
    <source>
        <dbReference type="SAM" id="SignalP"/>
    </source>
</evidence>
<feature type="transmembrane region" description="Helical" evidence="1">
    <location>
        <begin position="809"/>
        <end position="828"/>
    </location>
</feature>
<accession>A0AAD1XZH0</accession>
<evidence type="ECO:0000313" key="3">
    <source>
        <dbReference type="EMBL" id="CAI2381957.1"/>
    </source>
</evidence>
<reference evidence="3" key="1">
    <citation type="submission" date="2023-07" db="EMBL/GenBank/DDBJ databases">
        <authorList>
            <consortium name="AG Swart"/>
            <person name="Singh M."/>
            <person name="Singh A."/>
            <person name="Seah K."/>
            <person name="Emmerich C."/>
        </authorList>
    </citation>
    <scope>NUCLEOTIDE SEQUENCE</scope>
    <source>
        <strain evidence="3">DP1</strain>
    </source>
</reference>
<dbReference type="Proteomes" id="UP001295684">
    <property type="component" value="Unassembled WGS sequence"/>
</dbReference>
<feature type="transmembrane region" description="Helical" evidence="1">
    <location>
        <begin position="587"/>
        <end position="607"/>
    </location>
</feature>
<feature type="chain" id="PRO_5042054099" description="TRP C-terminal domain-containing protein" evidence="2">
    <location>
        <begin position="21"/>
        <end position="956"/>
    </location>
</feature>
<feature type="signal peptide" evidence="2">
    <location>
        <begin position="1"/>
        <end position="20"/>
    </location>
</feature>
<feature type="transmembrane region" description="Helical" evidence="1">
    <location>
        <begin position="864"/>
        <end position="884"/>
    </location>
</feature>
<proteinExistence type="predicted"/>
<keyword evidence="2" id="KW-0732">Signal</keyword>
<feature type="transmembrane region" description="Helical" evidence="1">
    <location>
        <begin position="674"/>
        <end position="695"/>
    </location>
</feature>
<keyword evidence="4" id="KW-1185">Reference proteome</keyword>
<evidence type="ECO:0008006" key="5">
    <source>
        <dbReference type="Google" id="ProtNLM"/>
    </source>
</evidence>
<evidence type="ECO:0000256" key="1">
    <source>
        <dbReference type="SAM" id="Phobius"/>
    </source>
</evidence>
<gene>
    <name evidence="3" type="ORF">ECRASSUSDP1_LOCUS23423</name>
</gene>
<dbReference type="EMBL" id="CAMPGE010024094">
    <property type="protein sequence ID" value="CAI2381957.1"/>
    <property type="molecule type" value="Genomic_DNA"/>
</dbReference>
<name>A0AAD1XZH0_EUPCR</name>
<feature type="transmembrane region" description="Helical" evidence="1">
    <location>
        <begin position="896"/>
        <end position="917"/>
    </location>
</feature>
<feature type="transmembrane region" description="Helical" evidence="1">
    <location>
        <begin position="560"/>
        <end position="581"/>
    </location>
</feature>
<feature type="transmembrane region" description="Helical" evidence="1">
    <location>
        <begin position="718"/>
        <end position="737"/>
    </location>
</feature>
<keyword evidence="1" id="KW-0472">Membrane</keyword>
<evidence type="ECO:0000313" key="4">
    <source>
        <dbReference type="Proteomes" id="UP001295684"/>
    </source>
</evidence>
<keyword evidence="1" id="KW-1133">Transmembrane helix</keyword>
<feature type="transmembrane region" description="Helical" evidence="1">
    <location>
        <begin position="757"/>
        <end position="780"/>
    </location>
</feature>